<reference evidence="1 2" key="1">
    <citation type="journal article" date="2019" name="Sci. Rep.">
        <title>Orb-weaving spider Araneus ventricosus genome elucidates the spidroin gene catalogue.</title>
        <authorList>
            <person name="Kono N."/>
            <person name="Nakamura H."/>
            <person name="Ohtoshi R."/>
            <person name="Moran D.A.P."/>
            <person name="Shinohara A."/>
            <person name="Yoshida Y."/>
            <person name="Fujiwara M."/>
            <person name="Mori M."/>
            <person name="Tomita M."/>
            <person name="Arakawa K."/>
        </authorList>
    </citation>
    <scope>NUCLEOTIDE SEQUENCE [LARGE SCALE GENOMIC DNA]</scope>
</reference>
<evidence type="ECO:0000313" key="1">
    <source>
        <dbReference type="EMBL" id="GBN76645.1"/>
    </source>
</evidence>
<name>A0A4Y2RP09_ARAVE</name>
<accession>A0A4Y2RP09</accession>
<keyword evidence="2" id="KW-1185">Reference proteome</keyword>
<dbReference type="Proteomes" id="UP000499080">
    <property type="component" value="Unassembled WGS sequence"/>
</dbReference>
<dbReference type="EMBL" id="BGPR01017602">
    <property type="protein sequence ID" value="GBN76645.1"/>
    <property type="molecule type" value="Genomic_DNA"/>
</dbReference>
<sequence>MLVDVFCGKKSVHGCSCCCICNQKAWLVLFILRIEDESTIDLLFRFWLRLFSLTSPADQILPFLVDTELVSTGGEENKAVKPCLLFLCVPTFGVSSDSSRHVEAEISGQSIS</sequence>
<gene>
    <name evidence="1" type="ORF">AVEN_97842_1</name>
</gene>
<proteinExistence type="predicted"/>
<dbReference type="AlphaFoldDB" id="A0A4Y2RP09"/>
<evidence type="ECO:0000313" key="2">
    <source>
        <dbReference type="Proteomes" id="UP000499080"/>
    </source>
</evidence>
<organism evidence="1 2">
    <name type="scientific">Araneus ventricosus</name>
    <name type="common">Orbweaver spider</name>
    <name type="synonym">Epeira ventricosa</name>
    <dbReference type="NCBI Taxonomy" id="182803"/>
    <lineage>
        <taxon>Eukaryota</taxon>
        <taxon>Metazoa</taxon>
        <taxon>Ecdysozoa</taxon>
        <taxon>Arthropoda</taxon>
        <taxon>Chelicerata</taxon>
        <taxon>Arachnida</taxon>
        <taxon>Araneae</taxon>
        <taxon>Araneomorphae</taxon>
        <taxon>Entelegynae</taxon>
        <taxon>Araneoidea</taxon>
        <taxon>Araneidae</taxon>
        <taxon>Araneus</taxon>
    </lineage>
</organism>
<protein>
    <submittedName>
        <fullName evidence="1">Uncharacterized protein</fullName>
    </submittedName>
</protein>
<comment type="caution">
    <text evidence="1">The sequence shown here is derived from an EMBL/GenBank/DDBJ whole genome shotgun (WGS) entry which is preliminary data.</text>
</comment>